<evidence type="ECO:0000313" key="2">
    <source>
        <dbReference type="Proteomes" id="UP000006873"/>
    </source>
</evidence>
<dbReference type="Proteomes" id="UP000006873">
    <property type="component" value="Chromosome"/>
</dbReference>
<name>E3GEA3_9FIRM</name>
<reference evidence="1 2" key="2">
    <citation type="journal article" date="2011" name="J. Bacteriol.">
        <title>Complete genome sequence of a carbon monoxide-utilizing acetogen, Eubacterium limosum KIST612.</title>
        <authorList>
            <person name="Roh H."/>
            <person name="Ko H.J."/>
            <person name="Kim D."/>
            <person name="Choi D.G."/>
            <person name="Park S."/>
            <person name="Kim S."/>
            <person name="Chang I.S."/>
            <person name="Choi I.G."/>
        </authorList>
    </citation>
    <scope>NUCLEOTIDE SEQUENCE [LARGE SCALE GENOMIC DNA]</scope>
    <source>
        <strain evidence="1 2">KIST612</strain>
    </source>
</reference>
<gene>
    <name evidence="1" type="ordered locus">ELI_2732</name>
</gene>
<dbReference type="KEGG" id="elm:ELI_2732"/>
<evidence type="ECO:0000313" key="1">
    <source>
        <dbReference type="EMBL" id="ADO37713.1"/>
    </source>
</evidence>
<dbReference type="HOGENOM" id="CLU_3233749_0_0_9"/>
<reference key="1">
    <citation type="submission" date="2010-09" db="EMBL/GenBank/DDBJ databases">
        <authorList>
            <person name="Roh H."/>
            <person name="Ko H.-J."/>
            <person name="Kim D."/>
            <person name="Choi D.G."/>
            <person name="Park S."/>
            <person name="Kim S."/>
            <person name="Kim K.H."/>
            <person name="Chang I.S."/>
            <person name="Choi I.-G."/>
        </authorList>
    </citation>
    <scope>NUCLEOTIDE SEQUENCE</scope>
    <source>
        <strain>KIST612</strain>
    </source>
</reference>
<dbReference type="EMBL" id="CP002273">
    <property type="protein sequence ID" value="ADO37713.1"/>
    <property type="molecule type" value="Genomic_DNA"/>
</dbReference>
<keyword evidence="2" id="KW-1185">Reference proteome</keyword>
<protein>
    <submittedName>
        <fullName evidence="1">Uncharacterized protein</fullName>
    </submittedName>
</protein>
<organism evidence="1 2">
    <name type="scientific">Eubacterium callanderi</name>
    <dbReference type="NCBI Taxonomy" id="53442"/>
    <lineage>
        <taxon>Bacteria</taxon>
        <taxon>Bacillati</taxon>
        <taxon>Bacillota</taxon>
        <taxon>Clostridia</taxon>
        <taxon>Eubacteriales</taxon>
        <taxon>Eubacteriaceae</taxon>
        <taxon>Eubacterium</taxon>
    </lineage>
</organism>
<sequence length="43" mass="5380">MNNRKKPHSLMRLFFKWKNMRIFRCLFIKSKNGYIIELTKTVF</sequence>
<proteinExistence type="predicted"/>
<dbReference type="AlphaFoldDB" id="E3GEA3"/>
<accession>E3GEA3</accession>